<dbReference type="Gene3D" id="3.30.420.40">
    <property type="match status" value="2"/>
</dbReference>
<dbReference type="InterPro" id="IPR029048">
    <property type="entry name" value="HSP70_C_sf"/>
</dbReference>
<feature type="compositionally biased region" description="Basic and acidic residues" evidence="7">
    <location>
        <begin position="823"/>
        <end position="832"/>
    </location>
</feature>
<keyword evidence="9" id="KW-1185">Reference proteome</keyword>
<accession>A0A8C6NKD5</accession>
<dbReference type="InterPro" id="IPR029047">
    <property type="entry name" value="HSP70_peptide-bd_sf"/>
</dbReference>
<dbReference type="FunFam" id="3.30.420.40:FF:000171">
    <property type="entry name" value="Heat shock 70 kDa protein 4"/>
    <property type="match status" value="2"/>
</dbReference>
<dbReference type="InterPro" id="IPR018181">
    <property type="entry name" value="Heat_shock_70_CS"/>
</dbReference>
<dbReference type="GO" id="GO:0005829">
    <property type="term" value="C:cytosol"/>
    <property type="evidence" value="ECO:0007669"/>
    <property type="project" value="TreeGrafter"/>
</dbReference>
<comment type="subcellular location">
    <subcellularLocation>
        <location evidence="1">Cytoplasm</location>
    </subcellularLocation>
</comment>
<evidence type="ECO:0000256" key="4">
    <source>
        <dbReference type="ARBA" id="ARBA00022553"/>
    </source>
</evidence>
<dbReference type="FunFam" id="1.20.1270.10:FF:000002">
    <property type="entry name" value="Heat shock 70 kDa protein 4"/>
    <property type="match status" value="1"/>
</dbReference>
<feature type="compositionally biased region" description="Polar residues" evidence="7">
    <location>
        <begin position="512"/>
        <end position="522"/>
    </location>
</feature>
<dbReference type="FunFam" id="2.60.34.10:FF:000028">
    <property type="entry name" value="Heat shock protein 4b"/>
    <property type="match status" value="1"/>
</dbReference>
<evidence type="ECO:0000256" key="2">
    <source>
        <dbReference type="ARBA" id="ARBA00007381"/>
    </source>
</evidence>
<keyword evidence="4" id="KW-0597">Phosphoprotein</keyword>
<dbReference type="PRINTS" id="PR00301">
    <property type="entry name" value="HEATSHOCK70"/>
</dbReference>
<sequence>MSVVGFDVGFMNCYVAVARAGGIETVANEYITYVWFGSCCFKIVTNSKNTVQGFKRFHGRAFSDPFVQSLKNSLVYDIAQMPSGTTGIKVMYMEEEKVFSIEQVTAMLLTKLKETAENALKKPVADCVVSVPCYYTDAERRSVIDAAQIAGLNCLRLMNETTAVALAYGIYKQDLPAPEEKARNVVFVDLGHSGYQTSVCAFNKGKLKVLATACDPLLGGKDFDEVLVNHFCEEFGKKYKLDVKSKPRALVRLYQECEKLKKLMSANSSDLPLNIECFMNDIDVSGHMNRGHFEEMCVEILARVEPPLHSLLEQAKLKKEDVYAVEIIGGASRIPAVKERISKFFGKELSTTLNADEAVARGCALQCAILSPAFKVREFSITDVVPYPISLKWHSAAEEGLSDCEVFPKNHPAPFSKVLTFYRKEPFTLEAYYSNPSELPYPDPTIGQFVIQKVVPQASGESSKVKVKVRVNIHGIFSVSSASLVEVQKSDEGEEPMETEQASDKDAENKMQTDQAGQQTQAEAPKETEEKTPPESEEMETSTEENKSEKKSDQPPQAKKAKVKTKVMELPIENSPQWQLANDMLNLFVENEGKMIMQDKLEKERNDAKNNVEEYVYDMRDKLHGMLEKFVGESDRDALSLKLEDTENWLYEDGEDQAKQVYIDKLAELKKLGQPILERYLEAEDRPKAFEELGKQIQQYMKFVEAYKMKDELYDHLDEADVNKVDKLATDAMMWMNSAMNQQSKQSLTADPVSKVKDIRAKTREVFTACNPIVTKPKPKVELPKEETPAEQNGPVNGQEKPQEEPADKEATENTGNPASETTENKPDMDLD</sequence>
<dbReference type="SUPFAM" id="SSF53067">
    <property type="entry name" value="Actin-like ATPase domain"/>
    <property type="match status" value="2"/>
</dbReference>
<proteinExistence type="inferred from homology"/>
<feature type="compositionally biased region" description="Basic and acidic residues" evidence="7">
    <location>
        <begin position="544"/>
        <end position="553"/>
    </location>
</feature>
<feature type="region of interest" description="Disordered" evidence="7">
    <location>
        <begin position="487"/>
        <end position="566"/>
    </location>
</feature>
<evidence type="ECO:0000256" key="1">
    <source>
        <dbReference type="ARBA" id="ARBA00004496"/>
    </source>
</evidence>
<evidence type="ECO:0000256" key="3">
    <source>
        <dbReference type="ARBA" id="ARBA00022490"/>
    </source>
</evidence>
<dbReference type="Gene3D" id="1.20.1270.10">
    <property type="match status" value="1"/>
</dbReference>
<dbReference type="GO" id="GO:0005634">
    <property type="term" value="C:nucleus"/>
    <property type="evidence" value="ECO:0007669"/>
    <property type="project" value="TreeGrafter"/>
</dbReference>
<dbReference type="PANTHER" id="PTHR45639:SF8">
    <property type="entry name" value="HEAT SHOCK 70 KDA PROTEIN 4"/>
    <property type="match status" value="1"/>
</dbReference>
<reference evidence="8" key="3">
    <citation type="submission" date="2025-09" db="UniProtKB">
        <authorList>
            <consortium name="Ensembl"/>
        </authorList>
    </citation>
    <scope>IDENTIFICATION</scope>
</reference>
<feature type="compositionally biased region" description="Basic and acidic residues" evidence="7">
    <location>
        <begin position="779"/>
        <end position="788"/>
    </location>
</feature>
<protein>
    <submittedName>
        <fullName evidence="8">Heat shock protein 4b</fullName>
    </submittedName>
</protein>
<keyword evidence="3" id="KW-0963">Cytoplasm</keyword>
<dbReference type="SUPFAM" id="SSF100934">
    <property type="entry name" value="Heat shock protein 70kD (HSP70), C-terminal subdomain"/>
    <property type="match status" value="2"/>
</dbReference>
<dbReference type="GO" id="GO:0005524">
    <property type="term" value="F:ATP binding"/>
    <property type="evidence" value="ECO:0007669"/>
    <property type="project" value="UniProtKB-KW"/>
</dbReference>
<evidence type="ECO:0000256" key="6">
    <source>
        <dbReference type="ARBA" id="ARBA00022840"/>
    </source>
</evidence>
<dbReference type="SUPFAM" id="SSF100920">
    <property type="entry name" value="Heat shock protein 70kD (HSP70), peptide-binding domain"/>
    <property type="match status" value="1"/>
</dbReference>
<feature type="compositionally biased region" description="Basic and acidic residues" evidence="7">
    <location>
        <begin position="801"/>
        <end position="812"/>
    </location>
</feature>
<evidence type="ECO:0000313" key="9">
    <source>
        <dbReference type="Proteomes" id="UP000694548"/>
    </source>
</evidence>
<dbReference type="PROSITE" id="PS01036">
    <property type="entry name" value="HSP70_3"/>
    <property type="match status" value="1"/>
</dbReference>
<dbReference type="Ensembl" id="ENSNFUT00015007537.1">
    <property type="protein sequence ID" value="ENSNFUP00015007163.1"/>
    <property type="gene ID" value="ENSNFUG00015003337.1"/>
</dbReference>
<keyword evidence="6" id="KW-0067">ATP-binding</keyword>
<dbReference type="PANTHER" id="PTHR45639">
    <property type="entry name" value="HSC70CB, ISOFORM G-RELATED"/>
    <property type="match status" value="1"/>
</dbReference>
<dbReference type="FunFam" id="3.30.30.30:FF:000002">
    <property type="entry name" value="Heat shock 70 kDa protein 4"/>
    <property type="match status" value="1"/>
</dbReference>
<name>A0A8C6NKD5_NOTFU</name>
<reference evidence="8" key="1">
    <citation type="submission" date="2014-08" db="EMBL/GenBank/DDBJ databases">
        <authorList>
            <person name="Senf B."/>
            <person name="Petzold A."/>
            <person name="Downie B.R."/>
            <person name="Koch P."/>
            <person name="Platzer M."/>
        </authorList>
    </citation>
    <scope>NUCLEOTIDE SEQUENCE [LARGE SCALE GENOMIC DNA]</scope>
    <source>
        <strain evidence="8">GRZ</strain>
    </source>
</reference>
<organism evidence="8 9">
    <name type="scientific">Nothobranchius furzeri</name>
    <name type="common">Turquoise killifish</name>
    <dbReference type="NCBI Taxonomy" id="105023"/>
    <lineage>
        <taxon>Eukaryota</taxon>
        <taxon>Metazoa</taxon>
        <taxon>Chordata</taxon>
        <taxon>Craniata</taxon>
        <taxon>Vertebrata</taxon>
        <taxon>Euteleostomi</taxon>
        <taxon>Actinopterygii</taxon>
        <taxon>Neopterygii</taxon>
        <taxon>Teleostei</taxon>
        <taxon>Neoteleostei</taxon>
        <taxon>Acanthomorphata</taxon>
        <taxon>Ovalentaria</taxon>
        <taxon>Atherinomorphae</taxon>
        <taxon>Cyprinodontiformes</taxon>
        <taxon>Nothobranchiidae</taxon>
        <taxon>Nothobranchius</taxon>
    </lineage>
</organism>
<dbReference type="FunFam" id="3.90.640.10:FF:000004">
    <property type="entry name" value="Heat shock 70 kDa protein 4"/>
    <property type="match status" value="1"/>
</dbReference>
<evidence type="ECO:0000256" key="5">
    <source>
        <dbReference type="ARBA" id="ARBA00022741"/>
    </source>
</evidence>
<feature type="compositionally biased region" description="Basic and acidic residues" evidence="7">
    <location>
        <begin position="502"/>
        <end position="511"/>
    </location>
</feature>
<dbReference type="AlphaFoldDB" id="A0A8C6NKD5"/>
<reference evidence="8" key="2">
    <citation type="submission" date="2025-08" db="UniProtKB">
        <authorList>
            <consortium name="Ensembl"/>
        </authorList>
    </citation>
    <scope>IDENTIFICATION</scope>
</reference>
<dbReference type="Gene3D" id="3.90.640.10">
    <property type="entry name" value="Actin, Chain A, domain 4"/>
    <property type="match status" value="1"/>
</dbReference>
<dbReference type="GO" id="GO:0140662">
    <property type="term" value="F:ATP-dependent protein folding chaperone"/>
    <property type="evidence" value="ECO:0007669"/>
    <property type="project" value="InterPro"/>
</dbReference>
<dbReference type="FunFam" id="3.30.420.40:FF:000767">
    <property type="entry name" value="Heat shock protein 70 (HSP70)-4, putative"/>
    <property type="match status" value="2"/>
</dbReference>
<dbReference type="Gene3D" id="2.60.34.10">
    <property type="entry name" value="Substrate Binding Domain Of DNAk, Chain A, domain 1"/>
    <property type="match status" value="1"/>
</dbReference>
<dbReference type="Gene3D" id="3.30.30.30">
    <property type="match status" value="1"/>
</dbReference>
<feature type="compositionally biased region" description="Basic and acidic residues" evidence="7">
    <location>
        <begin position="524"/>
        <end position="534"/>
    </location>
</feature>
<comment type="similarity">
    <text evidence="2">Belongs to the heat shock protein 70 family.</text>
</comment>
<dbReference type="InterPro" id="IPR013126">
    <property type="entry name" value="Hsp_70_fam"/>
</dbReference>
<gene>
    <name evidence="8" type="primary">hspa4b</name>
</gene>
<feature type="region of interest" description="Disordered" evidence="7">
    <location>
        <begin position="774"/>
        <end position="832"/>
    </location>
</feature>
<keyword evidence="5" id="KW-0547">Nucleotide-binding</keyword>
<dbReference type="InterPro" id="IPR043129">
    <property type="entry name" value="ATPase_NBD"/>
</dbReference>
<dbReference type="Pfam" id="PF00012">
    <property type="entry name" value="HSP70"/>
    <property type="match status" value="2"/>
</dbReference>
<evidence type="ECO:0000313" key="8">
    <source>
        <dbReference type="Ensembl" id="ENSNFUP00015007163.1"/>
    </source>
</evidence>
<dbReference type="GeneTree" id="ENSGT00940000156067"/>
<feature type="compositionally biased region" description="Polar residues" evidence="7">
    <location>
        <begin position="813"/>
        <end position="822"/>
    </location>
</feature>
<dbReference type="Proteomes" id="UP000694548">
    <property type="component" value="Chromosome sgr01"/>
</dbReference>
<evidence type="ECO:0000256" key="7">
    <source>
        <dbReference type="SAM" id="MobiDB-lite"/>
    </source>
</evidence>